<dbReference type="InterPro" id="IPR050936">
    <property type="entry name" value="AP-1-like"/>
</dbReference>
<dbReference type="AlphaFoldDB" id="A0A9P6VEU9"/>
<proteinExistence type="predicted"/>
<accession>A0A9P6VEU9</accession>
<dbReference type="SUPFAM" id="SSF57959">
    <property type="entry name" value="Leucine zipper domain"/>
    <property type="match status" value="1"/>
</dbReference>
<gene>
    <name evidence="5" type="ORF">D0Z07_7609</name>
</gene>
<evidence type="ECO:0000256" key="2">
    <source>
        <dbReference type="ARBA" id="ARBA00023242"/>
    </source>
</evidence>
<comment type="subcellular location">
    <subcellularLocation>
        <location evidence="1">Nucleus</location>
    </subcellularLocation>
</comment>
<feature type="region of interest" description="Disordered" evidence="3">
    <location>
        <begin position="255"/>
        <end position="284"/>
    </location>
</feature>
<dbReference type="GO" id="GO:0001228">
    <property type="term" value="F:DNA-binding transcription activator activity, RNA polymerase II-specific"/>
    <property type="evidence" value="ECO:0007669"/>
    <property type="project" value="TreeGrafter"/>
</dbReference>
<sequence>MASPAVSTPSSAGSPAAFAPAHPTLAIKSSNAQSMASIAPASGLPTPTIVTRKEWVIPPRPKPGRKPATDTPPTKRKAQNRAAQRAFRERRAARVGELEEQLEETNNEHSKRENDLRDQVSKLEADVQRFNGEVQSWRLRCDTLDRIAEYERGEKEAALAELSYLRNGSRTIGTDAVPLPPRRPRNQDIRSSVPETTLRPTDLVDADAVGCGNCTSTGRCACIEQAIISTTGCGNCSADTHCQCLEDTINEAASSPPIMELKRSHSPSTGHSEKRQRQSEPSTPLEMDFTAQFSSKSLAPIQEPIVAPARPLHESCGFCEEGTYCMCAEAAAAARNERELENRLAPILSEVTPPPSENDVVDGSLTKLPSMHPNHMHRPVIAAPTSNPCANGPGTCQQCQSDPKSGLFCRSLAAMRASSAPGAVSEGCCGGNAGGGGCCKSIPAATASQPPPSLSVADTYKTLSTHKNFDQASDELNTWLGRLHAPPPHHAGRAPVEVEAASVMGVLKLFDRRFGRG</sequence>
<dbReference type="PANTHER" id="PTHR40621:SF7">
    <property type="entry name" value="BZIP DOMAIN-CONTAINING PROTEIN"/>
    <property type="match status" value="1"/>
</dbReference>
<dbReference type="GO" id="GO:0000976">
    <property type="term" value="F:transcription cis-regulatory region binding"/>
    <property type="evidence" value="ECO:0007669"/>
    <property type="project" value="InterPro"/>
</dbReference>
<feature type="compositionally biased region" description="Basic and acidic residues" evidence="3">
    <location>
        <begin position="106"/>
        <end position="117"/>
    </location>
</feature>
<evidence type="ECO:0000313" key="6">
    <source>
        <dbReference type="Proteomes" id="UP000785200"/>
    </source>
</evidence>
<dbReference type="Gene3D" id="1.20.5.170">
    <property type="match status" value="1"/>
</dbReference>
<dbReference type="SMART" id="SM00338">
    <property type="entry name" value="BRLZ"/>
    <property type="match status" value="1"/>
</dbReference>
<dbReference type="PANTHER" id="PTHR40621">
    <property type="entry name" value="TRANSCRIPTION FACTOR KAPC-RELATED"/>
    <property type="match status" value="1"/>
</dbReference>
<keyword evidence="6" id="KW-1185">Reference proteome</keyword>
<dbReference type="InterPro" id="IPR018287">
    <property type="entry name" value="Hap4_TF_heteromerisation"/>
</dbReference>
<keyword evidence="2" id="KW-0539">Nucleus</keyword>
<comment type="caution">
    <text evidence="5">The sequence shown here is derived from an EMBL/GenBank/DDBJ whole genome shotgun (WGS) entry which is preliminary data.</text>
</comment>
<dbReference type="InterPro" id="IPR004827">
    <property type="entry name" value="bZIP"/>
</dbReference>
<protein>
    <submittedName>
        <fullName evidence="5">Iron acquisition regulator hapX</fullName>
    </submittedName>
</protein>
<dbReference type="InterPro" id="IPR046347">
    <property type="entry name" value="bZIP_sf"/>
</dbReference>
<organism evidence="5 6">
    <name type="scientific">Hyphodiscus hymeniophilus</name>
    <dbReference type="NCBI Taxonomy" id="353542"/>
    <lineage>
        <taxon>Eukaryota</taxon>
        <taxon>Fungi</taxon>
        <taxon>Dikarya</taxon>
        <taxon>Ascomycota</taxon>
        <taxon>Pezizomycotina</taxon>
        <taxon>Leotiomycetes</taxon>
        <taxon>Helotiales</taxon>
        <taxon>Hyphodiscaceae</taxon>
        <taxon>Hyphodiscus</taxon>
    </lineage>
</organism>
<dbReference type="OrthoDB" id="5374328at2759"/>
<feature type="domain" description="BZIP" evidence="4">
    <location>
        <begin position="75"/>
        <end position="90"/>
    </location>
</feature>
<evidence type="ECO:0000256" key="1">
    <source>
        <dbReference type="ARBA" id="ARBA00004123"/>
    </source>
</evidence>
<dbReference type="Proteomes" id="UP000785200">
    <property type="component" value="Unassembled WGS sequence"/>
</dbReference>
<evidence type="ECO:0000259" key="4">
    <source>
        <dbReference type="PROSITE" id="PS00036"/>
    </source>
</evidence>
<dbReference type="PROSITE" id="PS00036">
    <property type="entry name" value="BZIP_BASIC"/>
    <property type="match status" value="1"/>
</dbReference>
<feature type="compositionally biased region" description="Basic and acidic residues" evidence="3">
    <location>
        <begin position="86"/>
        <end position="97"/>
    </location>
</feature>
<dbReference type="GO" id="GO:0090575">
    <property type="term" value="C:RNA polymerase II transcription regulator complex"/>
    <property type="evidence" value="ECO:0007669"/>
    <property type="project" value="TreeGrafter"/>
</dbReference>
<name>A0A9P6VEU9_9HELO</name>
<reference evidence="5" key="1">
    <citation type="submission" date="2019-07" db="EMBL/GenBank/DDBJ databases">
        <title>Hyphodiscus hymeniophilus genome sequencing and assembly.</title>
        <authorList>
            <person name="Kramer G."/>
            <person name="Nodwell J."/>
        </authorList>
    </citation>
    <scope>NUCLEOTIDE SEQUENCE</scope>
    <source>
        <strain evidence="5">ATCC 34498</strain>
    </source>
</reference>
<feature type="region of interest" description="Disordered" evidence="3">
    <location>
        <begin position="38"/>
        <end position="117"/>
    </location>
</feature>
<evidence type="ECO:0000256" key="3">
    <source>
        <dbReference type="SAM" id="MobiDB-lite"/>
    </source>
</evidence>
<dbReference type="Pfam" id="PF10297">
    <property type="entry name" value="Hap4_Hap_bind"/>
    <property type="match status" value="1"/>
</dbReference>
<dbReference type="EMBL" id="VNKQ01000015">
    <property type="protein sequence ID" value="KAG0646549.1"/>
    <property type="molecule type" value="Genomic_DNA"/>
</dbReference>
<evidence type="ECO:0000313" key="5">
    <source>
        <dbReference type="EMBL" id="KAG0646549.1"/>
    </source>
</evidence>